<comment type="caution">
    <text evidence="2">The sequence shown here is derived from an EMBL/GenBank/DDBJ whole genome shotgun (WGS) entry which is preliminary data.</text>
</comment>
<gene>
    <name evidence="2" type="ORF">EZS28_012114</name>
</gene>
<protein>
    <submittedName>
        <fullName evidence="2">Uncharacterized protein</fullName>
    </submittedName>
</protein>
<feature type="compositionally biased region" description="Acidic residues" evidence="1">
    <location>
        <begin position="286"/>
        <end position="315"/>
    </location>
</feature>
<organism evidence="2 3">
    <name type="scientific">Streblomastix strix</name>
    <dbReference type="NCBI Taxonomy" id="222440"/>
    <lineage>
        <taxon>Eukaryota</taxon>
        <taxon>Metamonada</taxon>
        <taxon>Preaxostyla</taxon>
        <taxon>Oxymonadida</taxon>
        <taxon>Streblomastigidae</taxon>
        <taxon>Streblomastix</taxon>
    </lineage>
</organism>
<evidence type="ECO:0000313" key="3">
    <source>
        <dbReference type="Proteomes" id="UP000324800"/>
    </source>
</evidence>
<reference evidence="2 3" key="1">
    <citation type="submission" date="2019-03" db="EMBL/GenBank/DDBJ databases">
        <title>Single cell metagenomics reveals metabolic interactions within the superorganism composed of flagellate Streblomastix strix and complex community of Bacteroidetes bacteria on its surface.</title>
        <authorList>
            <person name="Treitli S.C."/>
            <person name="Kolisko M."/>
            <person name="Husnik F."/>
            <person name="Keeling P."/>
            <person name="Hampl V."/>
        </authorList>
    </citation>
    <scope>NUCLEOTIDE SEQUENCE [LARGE SCALE GENOMIC DNA]</scope>
    <source>
        <strain evidence="2">ST1C</strain>
    </source>
</reference>
<dbReference type="AlphaFoldDB" id="A0A5J4WDE2"/>
<sequence length="315" mass="34743">MRSAARVLYGWEMDVADTLMKRIIIAVLTKTALHQPSAPLEYFYSLVQAWDGESYQSLEDLELRPSLAVRPQYWSQDSLEAEGVSPVYTEIVTQVALHLKTLLPPDTSFTDPSPSLQGVTPKILKKLLETEILPPLLEKNPIVAQDKAFDPLAEDESPSQSPSTQSPSATDYGGKTQPGQLASQSAPVILAKNSLNTKSLQEGGSIRDGEYIEGEDLLGSIEDEGTFAKGSAGGKNELRIKEEEEARERERRLRESEASNGEAEDESNGQEEEQEELGDTQGTNGDEQEQEQDQDEQEQEQEDLGETQDADEDNS</sequence>
<accession>A0A5J4WDE2</accession>
<proteinExistence type="predicted"/>
<feature type="compositionally biased region" description="Acidic residues" evidence="1">
    <location>
        <begin position="262"/>
        <end position="278"/>
    </location>
</feature>
<name>A0A5J4WDE2_9EUKA</name>
<evidence type="ECO:0000313" key="2">
    <source>
        <dbReference type="EMBL" id="KAA6392359.1"/>
    </source>
</evidence>
<dbReference type="Proteomes" id="UP000324800">
    <property type="component" value="Unassembled WGS sequence"/>
</dbReference>
<feature type="region of interest" description="Disordered" evidence="1">
    <location>
        <begin position="222"/>
        <end position="315"/>
    </location>
</feature>
<feature type="region of interest" description="Disordered" evidence="1">
    <location>
        <begin position="151"/>
        <end position="181"/>
    </location>
</feature>
<evidence type="ECO:0000256" key="1">
    <source>
        <dbReference type="SAM" id="MobiDB-lite"/>
    </source>
</evidence>
<feature type="compositionally biased region" description="Low complexity" evidence="1">
    <location>
        <begin position="158"/>
        <end position="168"/>
    </location>
</feature>
<dbReference type="EMBL" id="SNRW01002565">
    <property type="protein sequence ID" value="KAA6392359.1"/>
    <property type="molecule type" value="Genomic_DNA"/>
</dbReference>
<feature type="compositionally biased region" description="Basic and acidic residues" evidence="1">
    <location>
        <begin position="236"/>
        <end position="257"/>
    </location>
</feature>